<dbReference type="PANTHER" id="PTHR30258">
    <property type="entry name" value="TYPE II SECRETION SYSTEM PROTEIN GSPE-RELATED"/>
    <property type="match status" value="1"/>
</dbReference>
<dbReference type="SUPFAM" id="SSF52540">
    <property type="entry name" value="P-loop containing nucleoside triphosphate hydrolases"/>
    <property type="match status" value="1"/>
</dbReference>
<dbReference type="EMBL" id="CP022011">
    <property type="protein sequence ID" value="QDJ15136.1"/>
    <property type="molecule type" value="Genomic_DNA"/>
</dbReference>
<protein>
    <submittedName>
        <fullName evidence="4">Protein transporter HofB</fullName>
    </submittedName>
</protein>
<evidence type="ECO:0000313" key="4">
    <source>
        <dbReference type="EMBL" id="QDJ15136.1"/>
    </source>
</evidence>
<dbReference type="Proteomes" id="UP000955338">
    <property type="component" value="Chromosome"/>
</dbReference>
<evidence type="ECO:0000313" key="5">
    <source>
        <dbReference type="Proteomes" id="UP000955338"/>
    </source>
</evidence>
<evidence type="ECO:0000256" key="1">
    <source>
        <dbReference type="ARBA" id="ARBA00006611"/>
    </source>
</evidence>
<dbReference type="Pfam" id="PF05157">
    <property type="entry name" value="MshEN"/>
    <property type="match status" value="1"/>
</dbReference>
<dbReference type="Gene3D" id="3.40.50.300">
    <property type="entry name" value="P-loop containing nucleotide triphosphate hydrolases"/>
    <property type="match status" value="1"/>
</dbReference>
<dbReference type="Gene3D" id="3.30.450.90">
    <property type="match status" value="1"/>
</dbReference>
<name>A0A8E3MHB1_9PAST</name>
<dbReference type="GO" id="GO:0005886">
    <property type="term" value="C:plasma membrane"/>
    <property type="evidence" value="ECO:0007669"/>
    <property type="project" value="TreeGrafter"/>
</dbReference>
<keyword evidence="5" id="KW-1185">Reference proteome</keyword>
<dbReference type="GO" id="GO:0016887">
    <property type="term" value="F:ATP hydrolysis activity"/>
    <property type="evidence" value="ECO:0007669"/>
    <property type="project" value="TreeGrafter"/>
</dbReference>
<dbReference type="InterPro" id="IPR007831">
    <property type="entry name" value="T2SS_GspE_N"/>
</dbReference>
<accession>A0A8E3MHB1</accession>
<dbReference type="InterPro" id="IPR027417">
    <property type="entry name" value="P-loop_NTPase"/>
</dbReference>
<reference evidence="4" key="1">
    <citation type="submission" date="2017-06" db="EMBL/GenBank/DDBJ databases">
        <title>Genome sequencing of pathogenic and non-pathogenic strains within Bisgaard taxon 40.</title>
        <authorList>
            <person name="Ladner J.T."/>
            <person name="Lovett S.P."/>
            <person name="Koroleva G."/>
            <person name="Lorch J.M."/>
        </authorList>
    </citation>
    <scope>NUCLEOTIDE SEQUENCE</scope>
    <source>
        <strain evidence="4">27576-1-I1</strain>
    </source>
</reference>
<proteinExistence type="inferred from homology"/>
<dbReference type="Pfam" id="PF00437">
    <property type="entry name" value="T2SSE"/>
    <property type="match status" value="1"/>
</dbReference>
<dbReference type="AlphaFoldDB" id="A0A8E3MHB1"/>
<organism evidence="4 5">
    <name type="scientific">Mergibacter septicus</name>
    <dbReference type="NCBI Taxonomy" id="221402"/>
    <lineage>
        <taxon>Bacteria</taxon>
        <taxon>Pseudomonadati</taxon>
        <taxon>Pseudomonadota</taxon>
        <taxon>Gammaproteobacteria</taxon>
        <taxon>Pasteurellales</taxon>
        <taxon>Pasteurellaceae</taxon>
        <taxon>Mergibacter</taxon>
    </lineage>
</organism>
<comment type="similarity">
    <text evidence="1">Belongs to the GSP E family.</text>
</comment>
<dbReference type="PROSITE" id="PS00662">
    <property type="entry name" value="T2SP_E"/>
    <property type="match status" value="1"/>
</dbReference>
<keyword evidence="2" id="KW-0547">Nucleotide-binding</keyword>
<keyword evidence="3" id="KW-0067">ATP-binding</keyword>
<dbReference type="PANTHER" id="PTHR30258:SF1">
    <property type="entry name" value="PROTEIN TRANSPORT PROTEIN HOFB HOMOLOG"/>
    <property type="match status" value="1"/>
</dbReference>
<dbReference type="InterPro" id="IPR001482">
    <property type="entry name" value="T2SS/T4SS_dom"/>
</dbReference>
<dbReference type="RefSeq" id="WP_261920344.1">
    <property type="nucleotide sequence ID" value="NZ_CP022011.1"/>
</dbReference>
<gene>
    <name evidence="4" type="ORF">CEP48_06685</name>
</gene>
<evidence type="ECO:0000256" key="3">
    <source>
        <dbReference type="ARBA" id="ARBA00022840"/>
    </source>
</evidence>
<sequence>MLYSVFEQDSQRVFTISTELWQQNQQKYPLLLRYLAVPVQEDSTTLWLAIESLNNIRGCETFSFLTGKIVEPVVIGQFGLKQLLQALNPQNDAIYAVAKENTLYEPQSDYLSDSVELDSDEPMIKLFNQLLEQSIQHRASDIHLEPSAESYLVRFRIDGILQLQQQFNFSLGGRLLSRLKLLAKLDISETRLPQDGHFSFKTTFAETLELRLSTLPTQFGEKMVLRLQHNQPTTLNFTELGMTAAQVEMFKTALLQPQGLILVTGPTGSGKSLTLYSGLSFLNAEDKHLMTAEDPIEIPLVGVIQTQVNNPIGLTFAKLLRTFLRQDPDVIMVGEIRDQETAEMALRAAQTGHLVLSTLHTNTARSAITRLQQLGIQQSELENTLLLVIAQRLLRKKCQNCCHLSQTACQCTNGYTGRIGVYQFLVRQTVNQQESFISDYDSLEQAALPLLEKGITDQAEVDRVLGTQQIHY</sequence>
<dbReference type="GO" id="GO:0005524">
    <property type="term" value="F:ATP binding"/>
    <property type="evidence" value="ECO:0007669"/>
    <property type="project" value="UniProtKB-KW"/>
</dbReference>
<dbReference type="CDD" id="cd01129">
    <property type="entry name" value="PulE-GspE-like"/>
    <property type="match status" value="1"/>
</dbReference>
<evidence type="ECO:0000256" key="2">
    <source>
        <dbReference type="ARBA" id="ARBA00022741"/>
    </source>
</evidence>